<accession>A0A0D7BS51</accession>
<keyword evidence="3" id="KW-0560">Oxidoreductase</keyword>
<dbReference type="Pfam" id="PF00248">
    <property type="entry name" value="Aldo_ket_red"/>
    <property type="match status" value="1"/>
</dbReference>
<feature type="binding site" evidence="5">
    <location>
        <position position="127"/>
    </location>
    <ligand>
        <name>substrate</name>
    </ligand>
</feature>
<feature type="active site" description="Proton donor" evidence="4">
    <location>
        <position position="53"/>
    </location>
</feature>
<dbReference type="PIRSF" id="PIRSF000097">
    <property type="entry name" value="AKR"/>
    <property type="match status" value="1"/>
</dbReference>
<name>A0A0D7BS51_9AGAR</name>
<evidence type="ECO:0000256" key="5">
    <source>
        <dbReference type="PIRSR" id="PIRSR000097-2"/>
    </source>
</evidence>
<dbReference type="InterPro" id="IPR020471">
    <property type="entry name" value="AKR"/>
</dbReference>
<dbReference type="SUPFAM" id="SSF51430">
    <property type="entry name" value="NAD(P)-linked oxidoreductase"/>
    <property type="match status" value="1"/>
</dbReference>
<protein>
    <submittedName>
        <fullName evidence="8">Aldo/keto reductase</fullName>
    </submittedName>
</protein>
<evidence type="ECO:0000256" key="4">
    <source>
        <dbReference type="PIRSR" id="PIRSR000097-1"/>
    </source>
</evidence>
<evidence type="ECO:0000256" key="6">
    <source>
        <dbReference type="PIRSR" id="PIRSR000097-3"/>
    </source>
</evidence>
<dbReference type="GO" id="GO:0016616">
    <property type="term" value="F:oxidoreductase activity, acting on the CH-OH group of donors, NAD or NADP as acceptor"/>
    <property type="evidence" value="ECO:0007669"/>
    <property type="project" value="UniProtKB-ARBA"/>
</dbReference>
<proteinExistence type="inferred from homology"/>
<dbReference type="PANTHER" id="PTHR43827">
    <property type="entry name" value="2,5-DIKETO-D-GLUCONIC ACID REDUCTASE"/>
    <property type="match status" value="1"/>
</dbReference>
<dbReference type="EMBL" id="KN880439">
    <property type="protein sequence ID" value="KIY73004.1"/>
    <property type="molecule type" value="Genomic_DNA"/>
</dbReference>
<feature type="domain" description="NADP-dependent oxidoreductase" evidence="7">
    <location>
        <begin position="29"/>
        <end position="213"/>
    </location>
</feature>
<evidence type="ECO:0000256" key="1">
    <source>
        <dbReference type="ARBA" id="ARBA00007905"/>
    </source>
</evidence>
<evidence type="ECO:0000313" key="9">
    <source>
        <dbReference type="Proteomes" id="UP000054007"/>
    </source>
</evidence>
<keyword evidence="2" id="KW-0521">NADP</keyword>
<evidence type="ECO:0000256" key="3">
    <source>
        <dbReference type="ARBA" id="ARBA00023002"/>
    </source>
</evidence>
<comment type="similarity">
    <text evidence="1">Belongs to the aldo/keto reductase family.</text>
</comment>
<dbReference type="STRING" id="1314674.A0A0D7BS51"/>
<dbReference type="AlphaFoldDB" id="A0A0D7BS51"/>
<evidence type="ECO:0000313" key="8">
    <source>
        <dbReference type="EMBL" id="KIY73004.1"/>
    </source>
</evidence>
<dbReference type="Gene3D" id="3.20.20.100">
    <property type="entry name" value="NADP-dependent oxidoreductase domain"/>
    <property type="match status" value="1"/>
</dbReference>
<dbReference type="InterPro" id="IPR023210">
    <property type="entry name" value="NADP_OxRdtase_dom"/>
</dbReference>
<feature type="site" description="Lowers pKa of active site Tyr" evidence="6">
    <location>
        <position position="78"/>
    </location>
</feature>
<reference evidence="8 9" key="1">
    <citation type="journal article" date="2015" name="Fungal Genet. Biol.">
        <title>Evolution of novel wood decay mechanisms in Agaricales revealed by the genome sequences of Fistulina hepatica and Cylindrobasidium torrendii.</title>
        <authorList>
            <person name="Floudas D."/>
            <person name="Held B.W."/>
            <person name="Riley R."/>
            <person name="Nagy L.G."/>
            <person name="Koehler G."/>
            <person name="Ransdell A.S."/>
            <person name="Younus H."/>
            <person name="Chow J."/>
            <person name="Chiniquy J."/>
            <person name="Lipzen A."/>
            <person name="Tritt A."/>
            <person name="Sun H."/>
            <person name="Haridas S."/>
            <person name="LaButti K."/>
            <person name="Ohm R.A."/>
            <person name="Kues U."/>
            <person name="Blanchette R.A."/>
            <person name="Grigoriev I.V."/>
            <person name="Minto R.E."/>
            <person name="Hibbett D.S."/>
        </authorList>
    </citation>
    <scope>NUCLEOTIDE SEQUENCE [LARGE SCALE GENOMIC DNA]</scope>
    <source>
        <strain evidence="8 9">FP15055 ss-10</strain>
    </source>
</reference>
<dbReference type="PANTHER" id="PTHR43827:SF3">
    <property type="entry name" value="NADP-DEPENDENT OXIDOREDUCTASE DOMAIN-CONTAINING PROTEIN"/>
    <property type="match status" value="1"/>
</dbReference>
<evidence type="ECO:0000256" key="2">
    <source>
        <dbReference type="ARBA" id="ARBA00022857"/>
    </source>
</evidence>
<dbReference type="Proteomes" id="UP000054007">
    <property type="component" value="Unassembled WGS sequence"/>
</dbReference>
<keyword evidence="9" id="KW-1185">Reference proteome</keyword>
<sequence length="323" mass="35546">MTFNIQTFKLNSGSQIPWLAWGNGSGDARKTALESGKIALEAGIRHIDTAQAYRNEENTGIVVKNSGIDKADIYVTSKCMIPSLMSNEALMVYPIVSGSSESLNDARASIDESIKKLGFIPDLFLIHQPQVVKPEDLKTLWTILEDLKAKGELKDIGVSNFRPQDLEAILAGARFPPVVNQIEYHPFVLTHLAPVLEICKKHDIIIESYGPLTPILRHPGGPLKPVLTRIAQRIAASNPELPVKVDEAVVLLLWTRATVAVAVSASGNAERIKILADISRLPDNLLSKEEVDEISNIGKTVHFRHYTEHMEVDFPTPDLPDGK</sequence>
<dbReference type="InterPro" id="IPR036812">
    <property type="entry name" value="NAD(P)_OxRdtase_dom_sf"/>
</dbReference>
<gene>
    <name evidence="8" type="ORF">CYLTODRAFT_428771</name>
</gene>
<evidence type="ECO:0000259" key="7">
    <source>
        <dbReference type="Pfam" id="PF00248"/>
    </source>
</evidence>
<dbReference type="OrthoDB" id="416253at2759"/>
<organism evidence="8 9">
    <name type="scientific">Cylindrobasidium torrendii FP15055 ss-10</name>
    <dbReference type="NCBI Taxonomy" id="1314674"/>
    <lineage>
        <taxon>Eukaryota</taxon>
        <taxon>Fungi</taxon>
        <taxon>Dikarya</taxon>
        <taxon>Basidiomycota</taxon>
        <taxon>Agaricomycotina</taxon>
        <taxon>Agaricomycetes</taxon>
        <taxon>Agaricomycetidae</taxon>
        <taxon>Agaricales</taxon>
        <taxon>Marasmiineae</taxon>
        <taxon>Physalacriaceae</taxon>
        <taxon>Cylindrobasidium</taxon>
    </lineage>
</organism>
<dbReference type="PRINTS" id="PR00069">
    <property type="entry name" value="ALDKETRDTASE"/>
</dbReference>